<keyword evidence="15" id="KW-0969">Cilium</keyword>
<keyword evidence="10 13" id="KW-0472">Membrane</keyword>
<gene>
    <name evidence="13 15" type="primary">flhB</name>
    <name evidence="15" type="ORF">GM676_28365</name>
</gene>
<comment type="caution">
    <text evidence="15">The sequence shown here is derived from an EMBL/GenBank/DDBJ whole genome shotgun (WGS) entry which is preliminary data.</text>
</comment>
<evidence type="ECO:0000256" key="4">
    <source>
        <dbReference type="ARBA" id="ARBA00022448"/>
    </source>
</evidence>
<evidence type="ECO:0000256" key="11">
    <source>
        <dbReference type="ARBA" id="ARBA00023225"/>
    </source>
</evidence>
<comment type="function">
    <text evidence="12 13">Required for formation of the rod structure in the basal body of the flagellar apparatus. Together with FliI and FliH, may constitute the export apparatus of flagellin.</text>
</comment>
<keyword evidence="4 13" id="KW-0813">Transport</keyword>
<dbReference type="RefSeq" id="WP_155467668.1">
    <property type="nucleotide sequence ID" value="NZ_WNKY01000057.1"/>
</dbReference>
<feature type="region of interest" description="Disordered" evidence="14">
    <location>
        <begin position="1"/>
        <end position="22"/>
    </location>
</feature>
<keyword evidence="6 13" id="KW-0812">Transmembrane</keyword>
<evidence type="ECO:0000256" key="12">
    <source>
        <dbReference type="ARBA" id="ARBA00025078"/>
    </source>
</evidence>
<evidence type="ECO:0000256" key="1">
    <source>
        <dbReference type="ARBA" id="ARBA00004651"/>
    </source>
</evidence>
<evidence type="ECO:0000256" key="5">
    <source>
        <dbReference type="ARBA" id="ARBA00022475"/>
    </source>
</evidence>
<sequence length="361" mass="40265">MAEQDAERSEQATPHKLEEARKKGSVARSMDFNAMSMMAALAVTLYATGWDGVRQMLVMQQRILGAASRHAWSVEAVAGWMGQLMTGMLHVLAPLFMTLLVVAVLSNLVQTGPIFSLHPLKPDLDKLNPMTGFKRVFSMRTLFESAKSIVKLAILGIVVYMLVRDTIPGLMSLSAMPSKGYLRLVLALVGSLLVKLVLTLLCIALIDIGFTRWEFAKRMRMSKRDIKDESKNRDGDPRIRARIRDLRKEMLKRSQAAAKVEQADVLITNPTRLAVALSYSHGKSAAPQVVAKGAGELARKMRELAGRHHIPVVQNRALARALFREVDFDGYVPEKLYPQVAKIMVWVYAMREAKRATKKVV</sequence>
<organism evidence="15 16">
    <name type="scientific">Duganella radicis</name>
    <dbReference type="NCBI Taxonomy" id="551988"/>
    <lineage>
        <taxon>Bacteria</taxon>
        <taxon>Pseudomonadati</taxon>
        <taxon>Pseudomonadota</taxon>
        <taxon>Betaproteobacteria</taxon>
        <taxon>Burkholderiales</taxon>
        <taxon>Oxalobacteraceae</taxon>
        <taxon>Telluria group</taxon>
        <taxon>Duganella</taxon>
    </lineage>
</organism>
<evidence type="ECO:0000256" key="2">
    <source>
        <dbReference type="ARBA" id="ARBA00010690"/>
    </source>
</evidence>
<keyword evidence="16" id="KW-1185">Reference proteome</keyword>
<comment type="similarity">
    <text evidence="2 13">Belongs to the type III secretion exporter family.</text>
</comment>
<dbReference type="Pfam" id="PF01312">
    <property type="entry name" value="Bac_export_2"/>
    <property type="match status" value="1"/>
</dbReference>
<evidence type="ECO:0000256" key="14">
    <source>
        <dbReference type="SAM" id="MobiDB-lite"/>
    </source>
</evidence>
<keyword evidence="15" id="KW-0282">Flagellum</keyword>
<protein>
    <recommendedName>
        <fullName evidence="3 13">Flagellar biosynthetic protein FlhB</fullName>
    </recommendedName>
</protein>
<evidence type="ECO:0000313" key="15">
    <source>
        <dbReference type="EMBL" id="MTV41473.1"/>
    </source>
</evidence>
<dbReference type="AlphaFoldDB" id="A0A6L6PQZ0"/>
<evidence type="ECO:0000256" key="9">
    <source>
        <dbReference type="ARBA" id="ARBA00022989"/>
    </source>
</evidence>
<dbReference type="NCBIfam" id="TIGR00328">
    <property type="entry name" value="flhB"/>
    <property type="match status" value="1"/>
</dbReference>
<dbReference type="InterPro" id="IPR006135">
    <property type="entry name" value="T3SS_substrate_exporter"/>
</dbReference>
<feature type="transmembrane region" description="Helical" evidence="13">
    <location>
        <begin position="88"/>
        <end position="109"/>
    </location>
</feature>
<keyword evidence="9 13" id="KW-1133">Transmembrane helix</keyword>
<accession>A0A6L6PQZ0</accession>
<keyword evidence="7 13" id="KW-1005">Bacterial flagellum biogenesis</keyword>
<dbReference type="GO" id="GO:0009306">
    <property type="term" value="P:protein secretion"/>
    <property type="evidence" value="ECO:0007669"/>
    <property type="project" value="InterPro"/>
</dbReference>
<keyword evidence="5 13" id="KW-1003">Cell membrane</keyword>
<keyword evidence="11 13" id="KW-1006">Bacterial flagellum protein export</keyword>
<feature type="transmembrane region" description="Helical" evidence="13">
    <location>
        <begin position="183"/>
        <end position="210"/>
    </location>
</feature>
<evidence type="ECO:0000256" key="13">
    <source>
        <dbReference type="RuleBase" id="RU364091"/>
    </source>
</evidence>
<evidence type="ECO:0000256" key="10">
    <source>
        <dbReference type="ARBA" id="ARBA00023136"/>
    </source>
</evidence>
<proteinExistence type="inferred from homology"/>
<dbReference type="InterPro" id="IPR029025">
    <property type="entry name" value="T3SS_substrate_exporter_C"/>
</dbReference>
<keyword evidence="8 13" id="KW-0653">Protein transport</keyword>
<dbReference type="GO" id="GO:0005886">
    <property type="term" value="C:plasma membrane"/>
    <property type="evidence" value="ECO:0007669"/>
    <property type="project" value="UniProtKB-SubCell"/>
</dbReference>
<feature type="transmembrane region" description="Helical" evidence="13">
    <location>
        <begin position="142"/>
        <end position="163"/>
    </location>
</feature>
<dbReference type="GO" id="GO:0044780">
    <property type="term" value="P:bacterial-type flagellum assembly"/>
    <property type="evidence" value="ECO:0007669"/>
    <property type="project" value="InterPro"/>
</dbReference>
<reference evidence="15 16" key="1">
    <citation type="submission" date="2019-11" db="EMBL/GenBank/DDBJ databases">
        <title>Type strains purchased from KCTC, JCM and DSMZ.</title>
        <authorList>
            <person name="Lu H."/>
        </authorList>
    </citation>
    <scope>NUCLEOTIDE SEQUENCE [LARGE SCALE GENOMIC DNA]</scope>
    <source>
        <strain evidence="15 16">KCTC 22382</strain>
    </source>
</reference>
<evidence type="ECO:0000256" key="7">
    <source>
        <dbReference type="ARBA" id="ARBA00022795"/>
    </source>
</evidence>
<dbReference type="InterPro" id="IPR006136">
    <property type="entry name" value="FlhB"/>
</dbReference>
<dbReference type="EMBL" id="WNKY01000057">
    <property type="protein sequence ID" value="MTV41473.1"/>
    <property type="molecule type" value="Genomic_DNA"/>
</dbReference>
<evidence type="ECO:0000313" key="16">
    <source>
        <dbReference type="Proteomes" id="UP000475582"/>
    </source>
</evidence>
<dbReference type="Proteomes" id="UP000475582">
    <property type="component" value="Unassembled WGS sequence"/>
</dbReference>
<evidence type="ECO:0000256" key="6">
    <source>
        <dbReference type="ARBA" id="ARBA00022692"/>
    </source>
</evidence>
<comment type="subcellular location">
    <subcellularLocation>
        <location evidence="1">Cell membrane</location>
        <topology evidence="1">Multi-pass membrane protein</topology>
    </subcellularLocation>
</comment>
<name>A0A6L6PQZ0_9BURK</name>
<evidence type="ECO:0000256" key="3">
    <source>
        <dbReference type="ARBA" id="ARBA00021622"/>
    </source>
</evidence>
<dbReference type="SUPFAM" id="SSF160544">
    <property type="entry name" value="EscU C-terminal domain-like"/>
    <property type="match status" value="1"/>
</dbReference>
<keyword evidence="15" id="KW-0966">Cell projection</keyword>
<dbReference type="OrthoDB" id="9807950at2"/>
<dbReference type="Gene3D" id="3.40.1690.10">
    <property type="entry name" value="secretion proteins EscU"/>
    <property type="match status" value="1"/>
</dbReference>
<dbReference type="PANTHER" id="PTHR30531:SF12">
    <property type="entry name" value="FLAGELLAR BIOSYNTHETIC PROTEIN FLHB"/>
    <property type="match status" value="1"/>
</dbReference>
<feature type="transmembrane region" description="Helical" evidence="13">
    <location>
        <begin position="32"/>
        <end position="50"/>
    </location>
</feature>
<evidence type="ECO:0000256" key="8">
    <source>
        <dbReference type="ARBA" id="ARBA00022927"/>
    </source>
</evidence>
<dbReference type="PRINTS" id="PR00950">
    <property type="entry name" value="TYPE3IMSPROT"/>
</dbReference>
<dbReference type="PANTHER" id="PTHR30531">
    <property type="entry name" value="FLAGELLAR BIOSYNTHETIC PROTEIN FLHB"/>
    <property type="match status" value="1"/>
</dbReference>